<comment type="similarity">
    <text evidence="1">Belongs to the LysR transcriptional regulatory family.</text>
</comment>
<dbReference type="EMBL" id="JACHIB010000027">
    <property type="protein sequence ID" value="MBB6085456.1"/>
    <property type="molecule type" value="Genomic_DNA"/>
</dbReference>
<accession>A0A7W9TS81</accession>
<dbReference type="Gene3D" id="3.40.190.290">
    <property type="match status" value="1"/>
</dbReference>
<keyword evidence="3 6" id="KW-0238">DNA-binding</keyword>
<evidence type="ECO:0000259" key="5">
    <source>
        <dbReference type="PROSITE" id="PS50931"/>
    </source>
</evidence>
<evidence type="ECO:0000313" key="7">
    <source>
        <dbReference type="Proteomes" id="UP000541136"/>
    </source>
</evidence>
<organism evidence="6 7">
    <name type="scientific">Castellaniella defragrans</name>
    <name type="common">Alcaligenes defragrans</name>
    <dbReference type="NCBI Taxonomy" id="75697"/>
    <lineage>
        <taxon>Bacteria</taxon>
        <taxon>Pseudomonadati</taxon>
        <taxon>Pseudomonadota</taxon>
        <taxon>Betaproteobacteria</taxon>
        <taxon>Burkholderiales</taxon>
        <taxon>Alcaligenaceae</taxon>
        <taxon>Castellaniella</taxon>
    </lineage>
</organism>
<evidence type="ECO:0000256" key="1">
    <source>
        <dbReference type="ARBA" id="ARBA00009437"/>
    </source>
</evidence>
<dbReference type="RefSeq" id="WP_052355636.1">
    <property type="nucleotide sequence ID" value="NZ_JACHIB010000027.1"/>
</dbReference>
<keyword evidence="2" id="KW-0805">Transcription regulation</keyword>
<dbReference type="InterPro" id="IPR036388">
    <property type="entry name" value="WH-like_DNA-bd_sf"/>
</dbReference>
<proteinExistence type="inferred from homology"/>
<gene>
    <name evidence="6" type="ORF">HNR28_003516</name>
</gene>
<dbReference type="GO" id="GO:0003700">
    <property type="term" value="F:DNA-binding transcription factor activity"/>
    <property type="evidence" value="ECO:0007669"/>
    <property type="project" value="InterPro"/>
</dbReference>
<dbReference type="PANTHER" id="PTHR30126">
    <property type="entry name" value="HTH-TYPE TRANSCRIPTIONAL REGULATOR"/>
    <property type="match status" value="1"/>
</dbReference>
<name>A0A7W9TS81_CASDE</name>
<evidence type="ECO:0000256" key="2">
    <source>
        <dbReference type="ARBA" id="ARBA00023015"/>
    </source>
</evidence>
<dbReference type="InterPro" id="IPR000847">
    <property type="entry name" value="LysR_HTH_N"/>
</dbReference>
<sequence length="302" mass="33518">MNEIIPLAWWQALLAVVDQGGYAQAAEFLGKSQSAVSYSIQRLEDQLGLRVFRTEGRRAVPTPAGQVLLQRARLLVDHARSLESSARELAAGRESLLRLAVDALFPEWLLLRALAAFSADCGSTRIEVLETVLSGTDEALVRREADLAVTPRIPQGFSGEPLLRVRFVAAAAPDHPLHALGRPVAWADLRRHRQLVVRDSGTRRQDAGWLDAEQRWTFSHLSGSIRAACAGLGFAWYPELRIRDELADGRLRPLPLAEGRHRYATLYRVFARPEFPGPACRELADILERLTREQAGDAAIPE</sequence>
<comment type="caution">
    <text evidence="6">The sequence shown here is derived from an EMBL/GenBank/DDBJ whole genome shotgun (WGS) entry which is preliminary data.</text>
</comment>
<dbReference type="PRINTS" id="PR00039">
    <property type="entry name" value="HTHLYSR"/>
</dbReference>
<keyword evidence="4" id="KW-0804">Transcription</keyword>
<dbReference type="PROSITE" id="PS50931">
    <property type="entry name" value="HTH_LYSR"/>
    <property type="match status" value="1"/>
</dbReference>
<dbReference type="InterPro" id="IPR036390">
    <property type="entry name" value="WH_DNA-bd_sf"/>
</dbReference>
<dbReference type="InterPro" id="IPR005119">
    <property type="entry name" value="LysR_subst-bd"/>
</dbReference>
<feature type="domain" description="HTH lysR-type" evidence="5">
    <location>
        <begin position="5"/>
        <end position="62"/>
    </location>
</feature>
<protein>
    <submittedName>
        <fullName evidence="6">DNA-binding transcriptional LysR family regulator</fullName>
    </submittedName>
</protein>
<dbReference type="AlphaFoldDB" id="A0A7W9TS81"/>
<dbReference type="SUPFAM" id="SSF46785">
    <property type="entry name" value="Winged helix' DNA-binding domain"/>
    <property type="match status" value="1"/>
</dbReference>
<dbReference type="GO" id="GO:0000976">
    <property type="term" value="F:transcription cis-regulatory region binding"/>
    <property type="evidence" value="ECO:0007669"/>
    <property type="project" value="TreeGrafter"/>
</dbReference>
<dbReference type="Pfam" id="PF00126">
    <property type="entry name" value="HTH_1"/>
    <property type="match status" value="1"/>
</dbReference>
<dbReference type="Proteomes" id="UP000541136">
    <property type="component" value="Unassembled WGS sequence"/>
</dbReference>
<dbReference type="SUPFAM" id="SSF53850">
    <property type="entry name" value="Periplasmic binding protein-like II"/>
    <property type="match status" value="1"/>
</dbReference>
<evidence type="ECO:0000313" key="6">
    <source>
        <dbReference type="EMBL" id="MBB6085456.1"/>
    </source>
</evidence>
<reference evidence="6 7" key="1">
    <citation type="submission" date="2020-08" db="EMBL/GenBank/DDBJ databases">
        <title>Genomic Encyclopedia of Type Strains, Phase IV (KMG-IV): sequencing the most valuable type-strain genomes for metagenomic binning, comparative biology and taxonomic classification.</title>
        <authorList>
            <person name="Goeker M."/>
        </authorList>
    </citation>
    <scope>NUCLEOTIDE SEQUENCE [LARGE SCALE GENOMIC DNA]</scope>
    <source>
        <strain evidence="6 7">DSM 12141</strain>
    </source>
</reference>
<dbReference type="Gene3D" id="1.10.10.10">
    <property type="entry name" value="Winged helix-like DNA-binding domain superfamily/Winged helix DNA-binding domain"/>
    <property type="match status" value="1"/>
</dbReference>
<dbReference type="Pfam" id="PF03466">
    <property type="entry name" value="LysR_substrate"/>
    <property type="match status" value="1"/>
</dbReference>
<evidence type="ECO:0000256" key="3">
    <source>
        <dbReference type="ARBA" id="ARBA00023125"/>
    </source>
</evidence>
<dbReference type="PANTHER" id="PTHR30126:SF88">
    <property type="entry name" value="TRANSCRIPTIONAL REGULATOR-RELATED"/>
    <property type="match status" value="1"/>
</dbReference>
<evidence type="ECO:0000256" key="4">
    <source>
        <dbReference type="ARBA" id="ARBA00023163"/>
    </source>
</evidence>